<protein>
    <submittedName>
        <fullName evidence="2">Uncharacterized protein</fullName>
    </submittedName>
</protein>
<dbReference type="Proteomes" id="UP000265520">
    <property type="component" value="Unassembled WGS sequence"/>
</dbReference>
<feature type="compositionally biased region" description="Low complexity" evidence="1">
    <location>
        <begin position="29"/>
        <end position="42"/>
    </location>
</feature>
<sequence>EHQRDSSATGSQNHCFGGKPLITLSVEVQNSSSTPKSSQQASRPRTASAADQETRPHSSPRG</sequence>
<name>A0A392VVZ5_9FABA</name>
<proteinExistence type="predicted"/>
<feature type="compositionally biased region" description="Polar residues" evidence="1">
    <location>
        <begin position="1"/>
        <end position="14"/>
    </location>
</feature>
<reference evidence="2 3" key="1">
    <citation type="journal article" date="2018" name="Front. Plant Sci.">
        <title>Red Clover (Trifolium pratense) and Zigzag Clover (T. medium) - A Picture of Genomic Similarities and Differences.</title>
        <authorList>
            <person name="Dluhosova J."/>
            <person name="Istvanek J."/>
            <person name="Nedelnik J."/>
            <person name="Repkova J."/>
        </authorList>
    </citation>
    <scope>NUCLEOTIDE SEQUENCE [LARGE SCALE GENOMIC DNA]</scope>
    <source>
        <strain evidence="3">cv. 10/8</strain>
        <tissue evidence="2">Leaf</tissue>
    </source>
</reference>
<comment type="caution">
    <text evidence="2">The sequence shown here is derived from an EMBL/GenBank/DDBJ whole genome shotgun (WGS) entry which is preliminary data.</text>
</comment>
<organism evidence="2 3">
    <name type="scientific">Trifolium medium</name>
    <dbReference type="NCBI Taxonomy" id="97028"/>
    <lineage>
        <taxon>Eukaryota</taxon>
        <taxon>Viridiplantae</taxon>
        <taxon>Streptophyta</taxon>
        <taxon>Embryophyta</taxon>
        <taxon>Tracheophyta</taxon>
        <taxon>Spermatophyta</taxon>
        <taxon>Magnoliopsida</taxon>
        <taxon>eudicotyledons</taxon>
        <taxon>Gunneridae</taxon>
        <taxon>Pentapetalae</taxon>
        <taxon>rosids</taxon>
        <taxon>fabids</taxon>
        <taxon>Fabales</taxon>
        <taxon>Fabaceae</taxon>
        <taxon>Papilionoideae</taxon>
        <taxon>50 kb inversion clade</taxon>
        <taxon>NPAAA clade</taxon>
        <taxon>Hologalegina</taxon>
        <taxon>IRL clade</taxon>
        <taxon>Trifolieae</taxon>
        <taxon>Trifolium</taxon>
    </lineage>
</organism>
<evidence type="ECO:0000256" key="1">
    <source>
        <dbReference type="SAM" id="MobiDB-lite"/>
    </source>
</evidence>
<dbReference type="AlphaFoldDB" id="A0A392VVZ5"/>
<keyword evidence="3" id="KW-1185">Reference proteome</keyword>
<feature type="region of interest" description="Disordered" evidence="1">
    <location>
        <begin position="1"/>
        <end position="62"/>
    </location>
</feature>
<evidence type="ECO:0000313" key="3">
    <source>
        <dbReference type="Proteomes" id="UP000265520"/>
    </source>
</evidence>
<evidence type="ECO:0000313" key="2">
    <source>
        <dbReference type="EMBL" id="MCI90620.1"/>
    </source>
</evidence>
<dbReference type="EMBL" id="LXQA011249491">
    <property type="protein sequence ID" value="MCI90620.1"/>
    <property type="molecule type" value="Genomic_DNA"/>
</dbReference>
<feature type="non-terminal residue" evidence="2">
    <location>
        <position position="1"/>
    </location>
</feature>
<accession>A0A392VVZ5</accession>